<evidence type="ECO:0000256" key="2">
    <source>
        <dbReference type="ARBA" id="ARBA00022692"/>
    </source>
</evidence>
<dbReference type="GO" id="GO:0005886">
    <property type="term" value="C:plasma membrane"/>
    <property type="evidence" value="ECO:0007669"/>
    <property type="project" value="InterPro"/>
</dbReference>
<dbReference type="AlphaFoldDB" id="A0A9P5P0G6"/>
<keyword evidence="4 5" id="KW-0472">Membrane</keyword>
<dbReference type="EMBL" id="JADNYJ010000004">
    <property type="protein sequence ID" value="KAF8911538.1"/>
    <property type="molecule type" value="Genomic_DNA"/>
</dbReference>
<evidence type="ECO:0000256" key="3">
    <source>
        <dbReference type="ARBA" id="ARBA00022989"/>
    </source>
</evidence>
<comment type="subcellular location">
    <subcellularLocation>
        <location evidence="1">Membrane</location>
        <topology evidence="1">Multi-pass membrane protein</topology>
    </subcellularLocation>
</comment>
<dbReference type="GO" id="GO:0032153">
    <property type="term" value="C:cell division site"/>
    <property type="evidence" value="ECO:0007669"/>
    <property type="project" value="TreeGrafter"/>
</dbReference>
<evidence type="ECO:0000313" key="6">
    <source>
        <dbReference type="EMBL" id="KAF8911538.1"/>
    </source>
</evidence>
<evidence type="ECO:0000256" key="5">
    <source>
        <dbReference type="SAM" id="Phobius"/>
    </source>
</evidence>
<sequence length="263" mass="28598">MESKVSWSSLVSKDEHRPLSRYRIISLVACVSLFVSFLLFLLVSLSLTIIKPIDLLVLRSTVIPTEPTTVATELRFGVWGVCASGALDPATLLNPGLCFGPQLGYTVPSYVATDVGISPSLISIVQKAILTILILHPIVAGLSTIAFLFSLFLASHVFSIFALIFTIITSLVATVTFAADLALVLVARQELANINGTIFLSVDFGNGVWMILTATILQWFAVVALSARACYCLGVRRHPNDNPIRISFRKRPTNEIDSAIQTY</sequence>
<evidence type="ECO:0000313" key="7">
    <source>
        <dbReference type="Proteomes" id="UP000724874"/>
    </source>
</evidence>
<evidence type="ECO:0000256" key="1">
    <source>
        <dbReference type="ARBA" id="ARBA00004141"/>
    </source>
</evidence>
<feature type="transmembrane region" description="Helical" evidence="5">
    <location>
        <begin position="128"/>
        <end position="153"/>
    </location>
</feature>
<gene>
    <name evidence="6" type="ORF">CPB84DRAFT_1842039</name>
</gene>
<organism evidence="6 7">
    <name type="scientific">Gymnopilus junonius</name>
    <name type="common">Spectacular rustgill mushroom</name>
    <name type="synonym">Gymnopilus spectabilis subsp. junonius</name>
    <dbReference type="NCBI Taxonomy" id="109634"/>
    <lineage>
        <taxon>Eukaryota</taxon>
        <taxon>Fungi</taxon>
        <taxon>Dikarya</taxon>
        <taxon>Basidiomycota</taxon>
        <taxon>Agaricomycotina</taxon>
        <taxon>Agaricomycetes</taxon>
        <taxon>Agaricomycetidae</taxon>
        <taxon>Agaricales</taxon>
        <taxon>Agaricineae</taxon>
        <taxon>Hymenogastraceae</taxon>
        <taxon>Gymnopilus</taxon>
    </lineage>
</organism>
<feature type="transmembrane region" description="Helical" evidence="5">
    <location>
        <begin position="24"/>
        <end position="50"/>
    </location>
</feature>
<feature type="transmembrane region" description="Helical" evidence="5">
    <location>
        <begin position="160"/>
        <end position="187"/>
    </location>
</feature>
<dbReference type="Proteomes" id="UP000724874">
    <property type="component" value="Unassembled WGS sequence"/>
</dbReference>
<dbReference type="Pfam" id="PF06687">
    <property type="entry name" value="SUR7"/>
    <property type="match status" value="1"/>
</dbReference>
<dbReference type="InterPro" id="IPR009571">
    <property type="entry name" value="SUR7/Rim9-like_fungi"/>
</dbReference>
<dbReference type="InterPro" id="IPR051380">
    <property type="entry name" value="pH-response_reg_palI/RIM9"/>
</dbReference>
<dbReference type="PANTHER" id="PTHR28013">
    <property type="entry name" value="PROTEIN DCV1-RELATED"/>
    <property type="match status" value="1"/>
</dbReference>
<dbReference type="PANTHER" id="PTHR28013:SF3">
    <property type="entry name" value="PROTEIN DCV1-RELATED"/>
    <property type="match status" value="1"/>
</dbReference>
<proteinExistence type="predicted"/>
<evidence type="ECO:0008006" key="8">
    <source>
        <dbReference type="Google" id="ProtNLM"/>
    </source>
</evidence>
<reference evidence="6" key="1">
    <citation type="submission" date="2020-11" db="EMBL/GenBank/DDBJ databases">
        <authorList>
            <consortium name="DOE Joint Genome Institute"/>
            <person name="Ahrendt S."/>
            <person name="Riley R."/>
            <person name="Andreopoulos W."/>
            <person name="LaButti K."/>
            <person name="Pangilinan J."/>
            <person name="Ruiz-duenas F.J."/>
            <person name="Barrasa J.M."/>
            <person name="Sanchez-Garcia M."/>
            <person name="Camarero S."/>
            <person name="Miyauchi S."/>
            <person name="Serrano A."/>
            <person name="Linde D."/>
            <person name="Babiker R."/>
            <person name="Drula E."/>
            <person name="Ayuso-Fernandez I."/>
            <person name="Pacheco R."/>
            <person name="Padilla G."/>
            <person name="Ferreira P."/>
            <person name="Barriuso J."/>
            <person name="Kellner H."/>
            <person name="Castanera R."/>
            <person name="Alfaro M."/>
            <person name="Ramirez L."/>
            <person name="Pisabarro A.G."/>
            <person name="Kuo A."/>
            <person name="Tritt A."/>
            <person name="Lipzen A."/>
            <person name="He G."/>
            <person name="Yan M."/>
            <person name="Ng V."/>
            <person name="Cullen D."/>
            <person name="Martin F."/>
            <person name="Rosso M.-N."/>
            <person name="Henrissat B."/>
            <person name="Hibbett D."/>
            <person name="Martinez A.T."/>
            <person name="Grigoriev I.V."/>
        </authorList>
    </citation>
    <scope>NUCLEOTIDE SEQUENCE</scope>
    <source>
        <strain evidence="6">AH 44721</strain>
    </source>
</reference>
<keyword evidence="3 5" id="KW-1133">Transmembrane helix</keyword>
<keyword evidence="7" id="KW-1185">Reference proteome</keyword>
<keyword evidence="2 5" id="KW-0812">Transmembrane</keyword>
<dbReference type="OrthoDB" id="3881at2759"/>
<accession>A0A9P5P0G6</accession>
<evidence type="ECO:0000256" key="4">
    <source>
        <dbReference type="ARBA" id="ARBA00023136"/>
    </source>
</evidence>
<dbReference type="GO" id="GO:0035838">
    <property type="term" value="C:growing cell tip"/>
    <property type="evidence" value="ECO:0007669"/>
    <property type="project" value="TreeGrafter"/>
</dbReference>
<protein>
    <recommendedName>
        <fullName evidence="8">Pali-domain-containing protein</fullName>
    </recommendedName>
</protein>
<comment type="caution">
    <text evidence="6">The sequence shown here is derived from an EMBL/GenBank/DDBJ whole genome shotgun (WGS) entry which is preliminary data.</text>
</comment>
<feature type="transmembrane region" description="Helical" evidence="5">
    <location>
        <begin position="207"/>
        <end position="227"/>
    </location>
</feature>
<name>A0A9P5P0G6_GYMJU</name>